<feature type="region of interest" description="Disordered" evidence="1">
    <location>
        <begin position="232"/>
        <end position="263"/>
    </location>
</feature>
<evidence type="ECO:0000256" key="1">
    <source>
        <dbReference type="SAM" id="MobiDB-lite"/>
    </source>
</evidence>
<accession>A0A5D3BP89</accession>
<evidence type="ECO:0000259" key="2">
    <source>
        <dbReference type="Pfam" id="PF13963"/>
    </source>
</evidence>
<proteinExistence type="predicted"/>
<sequence length="300" mass="33836">MRKRIAQCHPSLQENGAFPMPKSTSAKNVGNKGFFDAVNNSSGDASGKQSFPKHHKVMDKGWMKLRNKLSLEYRHGVTQFLEFAKFHVDAYGRLRCPCKRCLNLNWSSLEGVERHLLTIGISPYYTEWVYHGESLSYRGTENFEEGTSSNPFNEGTSSTQFNEEGDIFGMLNDLQAPIEHEEEIEEFRLEDEMAMNVGNQMLELQSQPTPEGSQPLSEDEICDQVLGRRPGYSKGLGWGPKPKARRTASASSSSTSCSQSTQKEIELQAKLHEALERIEVQDRNHQALASQVEAMSWQPE</sequence>
<gene>
    <name evidence="3" type="ORF">E5676_scaffold701G00540</name>
</gene>
<dbReference type="EMBL" id="SSTD01017387">
    <property type="protein sequence ID" value="TYJ99928.1"/>
    <property type="molecule type" value="Genomic_DNA"/>
</dbReference>
<dbReference type="AlphaFoldDB" id="A0A5D3BP89"/>
<feature type="domain" description="Transposase-associated" evidence="2">
    <location>
        <begin position="60"/>
        <end position="133"/>
    </location>
</feature>
<comment type="caution">
    <text evidence="3">The sequence shown here is derived from an EMBL/GenBank/DDBJ whole genome shotgun (WGS) entry which is preliminary data.</text>
</comment>
<feature type="compositionally biased region" description="Low complexity" evidence="1">
    <location>
        <begin position="247"/>
        <end position="262"/>
    </location>
</feature>
<evidence type="ECO:0000313" key="3">
    <source>
        <dbReference type="EMBL" id="TYJ99928.1"/>
    </source>
</evidence>
<name>A0A5D3BP89_CUCMM</name>
<organism evidence="3 4">
    <name type="scientific">Cucumis melo var. makuwa</name>
    <name type="common">Oriental melon</name>
    <dbReference type="NCBI Taxonomy" id="1194695"/>
    <lineage>
        <taxon>Eukaryota</taxon>
        <taxon>Viridiplantae</taxon>
        <taxon>Streptophyta</taxon>
        <taxon>Embryophyta</taxon>
        <taxon>Tracheophyta</taxon>
        <taxon>Spermatophyta</taxon>
        <taxon>Magnoliopsida</taxon>
        <taxon>eudicotyledons</taxon>
        <taxon>Gunneridae</taxon>
        <taxon>Pentapetalae</taxon>
        <taxon>rosids</taxon>
        <taxon>fabids</taxon>
        <taxon>Cucurbitales</taxon>
        <taxon>Cucurbitaceae</taxon>
        <taxon>Benincaseae</taxon>
        <taxon>Cucumis</taxon>
    </lineage>
</organism>
<dbReference type="Proteomes" id="UP000321947">
    <property type="component" value="Unassembled WGS sequence"/>
</dbReference>
<protein>
    <recommendedName>
        <fullName evidence="2">Transposase-associated domain-containing protein</fullName>
    </recommendedName>
</protein>
<evidence type="ECO:0000313" key="4">
    <source>
        <dbReference type="Proteomes" id="UP000321947"/>
    </source>
</evidence>
<dbReference type="Pfam" id="PF13963">
    <property type="entry name" value="Transpos_assoc"/>
    <property type="match status" value="1"/>
</dbReference>
<dbReference type="InterPro" id="IPR029480">
    <property type="entry name" value="Transpos_assoc"/>
</dbReference>
<reference evidence="3 4" key="1">
    <citation type="submission" date="2019-08" db="EMBL/GenBank/DDBJ databases">
        <title>Draft genome sequences of two oriental melons (Cucumis melo L. var makuwa).</title>
        <authorList>
            <person name="Kwon S.-Y."/>
        </authorList>
    </citation>
    <scope>NUCLEOTIDE SEQUENCE [LARGE SCALE GENOMIC DNA]</scope>
    <source>
        <strain evidence="4">cv. Chang Bougi</strain>
        <tissue evidence="3">Leaf</tissue>
    </source>
</reference>